<sequence>MSNDTDLDTVPDKDMETVPELEVIEVALDDKTPDEYTVIVHPFKAGSDPNKKANSTQYNIKAWLLGKTSFISLWWVEDAPDIKTVEGGRKAPGFIDNHISRHVPKDGEDDDSKDLVSQLQKHNHTLTCRKNGCNCCCFDYPKRPSDTTRLKRNADVGNKACFYIL</sequence>
<protein>
    <submittedName>
        <fullName evidence="1">Uncharacterized protein</fullName>
    </submittedName>
</protein>
<organism evidence="1">
    <name type="scientific">Amphimedon queenslandica</name>
    <name type="common">Sponge</name>
    <dbReference type="NCBI Taxonomy" id="400682"/>
    <lineage>
        <taxon>Eukaryota</taxon>
        <taxon>Metazoa</taxon>
        <taxon>Porifera</taxon>
        <taxon>Demospongiae</taxon>
        <taxon>Heteroscleromorpha</taxon>
        <taxon>Haplosclerida</taxon>
        <taxon>Niphatidae</taxon>
        <taxon>Amphimedon</taxon>
    </lineage>
</organism>
<proteinExistence type="predicted"/>
<evidence type="ECO:0000313" key="1">
    <source>
        <dbReference type="EnsemblMetazoa" id="Aqu2.1.23022_001"/>
    </source>
</evidence>
<reference evidence="1" key="1">
    <citation type="submission" date="2017-05" db="UniProtKB">
        <authorList>
            <consortium name="EnsemblMetazoa"/>
        </authorList>
    </citation>
    <scope>IDENTIFICATION</scope>
</reference>
<dbReference type="InParanoid" id="A0A1X7U526"/>
<name>A0A1X7U526_AMPQE</name>
<dbReference type="EnsemblMetazoa" id="Aqu2.1.23022_001">
    <property type="protein sequence ID" value="Aqu2.1.23022_001"/>
    <property type="gene ID" value="Aqu2.1.23022"/>
</dbReference>
<dbReference type="AlphaFoldDB" id="A0A1X7U526"/>
<accession>A0A1X7U526</accession>